<dbReference type="InterPro" id="IPR055259">
    <property type="entry name" value="YkvP/CgeB_Glyco_trans-like"/>
</dbReference>
<dbReference type="RefSeq" id="WP_104517823.1">
    <property type="nucleotide sequence ID" value="NZ_NHRY01000060.1"/>
</dbReference>
<sequence length="547" mass="59214">MHAAFPDAAMLDRIPLSARTVLVVGCSDGALLAPYRRMNPRARLLGVEADPQAAALAARHLDEVSTADVSGGDLPFDLPEGLDCILYRGILADVADPVALLRRHAAALNPDGVVLAEVANPGHWRLAHRLLLGAPDAAPAAGLTPDGMRQLLQAAGLTGCDVTPHEPDREAAGNFVAALAPGLEALGIDPDEYLRRAAPACLLWRARKEPRQTVILSGNMLAPVGGVSHVRVVHPLHALASDPGFQTMVSPEIRLRAPDDDTPRIFVLHRPALAGAHGLQTLQALWTAGYLVVTEFDDHPDHFEAIRRSSHLSFRGAHALQTSTAAMAEALRPYNPEIAVFPNGMAALPEVWNFADAGRMTLFFGALNREDDWQALMPAINAVAATAGERLAFQVVHDRSFFDALDTPHKAFTPTCDYETYLRLLGGCEICFMPLSDTPFNRAKSDLKFIESAACRVAPLASAVVYGDSIEDERTGLLFRDPAEFHTRLLRLVTVPDQARALGEAGRRHVAAHRMLAYQVAPRSAWYRSLWARREALTEAVQARLGG</sequence>
<dbReference type="Gene3D" id="3.40.50.150">
    <property type="entry name" value="Vaccinia Virus protein VP39"/>
    <property type="match status" value="1"/>
</dbReference>
<evidence type="ECO:0000259" key="1">
    <source>
        <dbReference type="Pfam" id="PF08242"/>
    </source>
</evidence>
<comment type="caution">
    <text evidence="3">The sequence shown here is derived from an EMBL/GenBank/DDBJ whole genome shotgun (WGS) entry which is preliminary data.</text>
</comment>
<evidence type="ECO:0000313" key="4">
    <source>
        <dbReference type="Proteomes" id="UP000239724"/>
    </source>
</evidence>
<dbReference type="InterPro" id="IPR029063">
    <property type="entry name" value="SAM-dependent_MTases_sf"/>
</dbReference>
<accession>A0A2S6NLQ3</accession>
<feature type="domain" description="Spore protein YkvP/CgeB glycosyl transferase-like" evidence="2">
    <location>
        <begin position="410"/>
        <end position="513"/>
    </location>
</feature>
<dbReference type="Pfam" id="PF13524">
    <property type="entry name" value="Glyco_trans_1_2"/>
    <property type="match status" value="1"/>
</dbReference>
<reference evidence="3 4" key="1">
    <citation type="journal article" date="2018" name="Arch. Microbiol.">
        <title>New insights into the metabolic potential of the phototrophic purple bacterium Rhodopila globiformis DSM 161(T) from its draft genome sequence and evidence for a vanadium-dependent nitrogenase.</title>
        <authorList>
            <person name="Imhoff J.F."/>
            <person name="Rahn T."/>
            <person name="Kunzel S."/>
            <person name="Neulinger S.C."/>
        </authorList>
    </citation>
    <scope>NUCLEOTIDE SEQUENCE [LARGE SCALE GENOMIC DNA]</scope>
    <source>
        <strain evidence="3 4">DSM 161</strain>
    </source>
</reference>
<name>A0A2S6NLQ3_RHOGL</name>
<dbReference type="InterPro" id="IPR013217">
    <property type="entry name" value="Methyltransf_12"/>
</dbReference>
<organism evidence="3 4">
    <name type="scientific">Rhodopila globiformis</name>
    <name type="common">Rhodopseudomonas globiformis</name>
    <dbReference type="NCBI Taxonomy" id="1071"/>
    <lineage>
        <taxon>Bacteria</taxon>
        <taxon>Pseudomonadati</taxon>
        <taxon>Pseudomonadota</taxon>
        <taxon>Alphaproteobacteria</taxon>
        <taxon>Acetobacterales</taxon>
        <taxon>Acetobacteraceae</taxon>
        <taxon>Rhodopila</taxon>
    </lineage>
</organism>
<protein>
    <recommendedName>
        <fullName evidence="5">Methyltransferase domain-containing protein</fullName>
    </recommendedName>
</protein>
<evidence type="ECO:0008006" key="5">
    <source>
        <dbReference type="Google" id="ProtNLM"/>
    </source>
</evidence>
<proteinExistence type="predicted"/>
<dbReference type="SUPFAM" id="SSF53756">
    <property type="entry name" value="UDP-Glycosyltransferase/glycogen phosphorylase"/>
    <property type="match status" value="1"/>
</dbReference>
<dbReference type="CDD" id="cd02440">
    <property type="entry name" value="AdoMet_MTases"/>
    <property type="match status" value="1"/>
</dbReference>
<dbReference type="EMBL" id="NHRY01000060">
    <property type="protein sequence ID" value="PPQ36227.1"/>
    <property type="molecule type" value="Genomic_DNA"/>
</dbReference>
<dbReference type="Pfam" id="PF08242">
    <property type="entry name" value="Methyltransf_12"/>
    <property type="match status" value="1"/>
</dbReference>
<dbReference type="Gene3D" id="3.40.50.2000">
    <property type="entry name" value="Glycogen Phosphorylase B"/>
    <property type="match status" value="1"/>
</dbReference>
<dbReference type="AlphaFoldDB" id="A0A2S6NLQ3"/>
<evidence type="ECO:0000313" key="3">
    <source>
        <dbReference type="EMBL" id="PPQ36227.1"/>
    </source>
</evidence>
<evidence type="ECO:0000259" key="2">
    <source>
        <dbReference type="Pfam" id="PF13524"/>
    </source>
</evidence>
<dbReference type="OrthoDB" id="9810247at2"/>
<gene>
    <name evidence="3" type="ORF">CCS01_05390</name>
</gene>
<dbReference type="Proteomes" id="UP000239724">
    <property type="component" value="Unassembled WGS sequence"/>
</dbReference>
<keyword evidence="4" id="KW-1185">Reference proteome</keyword>
<dbReference type="SUPFAM" id="SSF53335">
    <property type="entry name" value="S-adenosyl-L-methionine-dependent methyltransferases"/>
    <property type="match status" value="1"/>
</dbReference>
<feature type="domain" description="Methyltransferase type 12" evidence="1">
    <location>
        <begin position="22"/>
        <end position="114"/>
    </location>
</feature>